<evidence type="ECO:0000313" key="3">
    <source>
        <dbReference type="EMBL" id="MEQ2285502.1"/>
    </source>
</evidence>
<keyword evidence="2" id="KW-0472">Membrane</keyword>
<dbReference type="EMBL" id="JAHRIP010013654">
    <property type="protein sequence ID" value="MEQ2285502.1"/>
    <property type="molecule type" value="Genomic_DNA"/>
</dbReference>
<gene>
    <name evidence="3" type="ORF">AMECASPLE_032561</name>
</gene>
<comment type="caution">
    <text evidence="3">The sequence shown here is derived from an EMBL/GenBank/DDBJ whole genome shotgun (WGS) entry which is preliminary data.</text>
</comment>
<protein>
    <submittedName>
        <fullName evidence="3">Uncharacterized protein</fullName>
    </submittedName>
</protein>
<dbReference type="Proteomes" id="UP001469553">
    <property type="component" value="Unassembled WGS sequence"/>
</dbReference>
<dbReference type="SUPFAM" id="SSF90112">
    <property type="entry name" value="Neurotransmitter-gated ion-channel transmembrane pore"/>
    <property type="match status" value="1"/>
</dbReference>
<dbReference type="InterPro" id="IPR038050">
    <property type="entry name" value="Neuro_actylchol_rec"/>
</dbReference>
<dbReference type="InterPro" id="IPR036719">
    <property type="entry name" value="Neuro-gated_channel_TM_sf"/>
</dbReference>
<feature type="compositionally biased region" description="Polar residues" evidence="1">
    <location>
        <begin position="17"/>
        <end position="28"/>
    </location>
</feature>
<proteinExistence type="predicted"/>
<reference evidence="3 4" key="1">
    <citation type="submission" date="2021-06" db="EMBL/GenBank/DDBJ databases">
        <authorList>
            <person name="Palmer J.M."/>
        </authorList>
    </citation>
    <scope>NUCLEOTIDE SEQUENCE [LARGE SCALE GENOMIC DNA]</scope>
    <source>
        <strain evidence="3 4">AS_MEX2019</strain>
        <tissue evidence="3">Muscle</tissue>
    </source>
</reference>
<accession>A0ABV0XVL0</accession>
<keyword evidence="2" id="KW-1133">Transmembrane helix</keyword>
<keyword evidence="2" id="KW-0812">Transmembrane</keyword>
<feature type="transmembrane region" description="Helical" evidence="2">
    <location>
        <begin position="79"/>
        <end position="102"/>
    </location>
</feature>
<evidence type="ECO:0000256" key="2">
    <source>
        <dbReference type="SAM" id="Phobius"/>
    </source>
</evidence>
<dbReference type="Gene3D" id="1.20.58.390">
    <property type="entry name" value="Neurotransmitter-gated ion-channel transmembrane domain"/>
    <property type="match status" value="1"/>
</dbReference>
<name>A0ABV0XVL0_9TELE</name>
<evidence type="ECO:0000313" key="4">
    <source>
        <dbReference type="Proteomes" id="UP001469553"/>
    </source>
</evidence>
<feature type="region of interest" description="Disordered" evidence="1">
    <location>
        <begin position="17"/>
        <end position="58"/>
    </location>
</feature>
<sequence>MVLFSLSVTGMNQGVVISNRQGRTQRSGSEIPGEGSTGEPEPSRRRSRPTEESKEDKKCCSKCVCKPIDADTIDIYARAVFPFTFAVVNVIYWVAYTIPIFLGPKQLSAVQRQIRQGGSRAGPGAL</sequence>
<feature type="compositionally biased region" description="Basic and acidic residues" evidence="1">
    <location>
        <begin position="41"/>
        <end position="58"/>
    </location>
</feature>
<keyword evidence="4" id="KW-1185">Reference proteome</keyword>
<organism evidence="3 4">
    <name type="scientific">Ameca splendens</name>
    <dbReference type="NCBI Taxonomy" id="208324"/>
    <lineage>
        <taxon>Eukaryota</taxon>
        <taxon>Metazoa</taxon>
        <taxon>Chordata</taxon>
        <taxon>Craniata</taxon>
        <taxon>Vertebrata</taxon>
        <taxon>Euteleostomi</taxon>
        <taxon>Actinopterygii</taxon>
        <taxon>Neopterygii</taxon>
        <taxon>Teleostei</taxon>
        <taxon>Neoteleostei</taxon>
        <taxon>Acanthomorphata</taxon>
        <taxon>Ovalentaria</taxon>
        <taxon>Atherinomorphae</taxon>
        <taxon>Cyprinodontiformes</taxon>
        <taxon>Goodeidae</taxon>
        <taxon>Ameca</taxon>
    </lineage>
</organism>
<evidence type="ECO:0000256" key="1">
    <source>
        <dbReference type="SAM" id="MobiDB-lite"/>
    </source>
</evidence>